<dbReference type="GO" id="GO:0004523">
    <property type="term" value="F:RNA-DNA hybrid ribonuclease activity"/>
    <property type="evidence" value="ECO:0007669"/>
    <property type="project" value="InterPro"/>
</dbReference>
<evidence type="ECO:0000313" key="3">
    <source>
        <dbReference type="Proteomes" id="UP000257109"/>
    </source>
</evidence>
<dbReference type="OrthoDB" id="2016287at2759"/>
<dbReference type="InterPro" id="IPR036397">
    <property type="entry name" value="RNaseH_sf"/>
</dbReference>
<dbReference type="InterPro" id="IPR043502">
    <property type="entry name" value="DNA/RNA_pol_sf"/>
</dbReference>
<evidence type="ECO:0000313" key="2">
    <source>
        <dbReference type="EMBL" id="RDX99753.1"/>
    </source>
</evidence>
<dbReference type="InterPro" id="IPR002156">
    <property type="entry name" value="RNaseH_domain"/>
</dbReference>
<keyword evidence="3" id="KW-1185">Reference proteome</keyword>
<dbReference type="SUPFAM" id="SSF53098">
    <property type="entry name" value="Ribonuclease H-like"/>
    <property type="match status" value="1"/>
</dbReference>
<organism evidence="2 3">
    <name type="scientific">Mucuna pruriens</name>
    <name type="common">Velvet bean</name>
    <name type="synonym">Dolichos pruriens</name>
    <dbReference type="NCBI Taxonomy" id="157652"/>
    <lineage>
        <taxon>Eukaryota</taxon>
        <taxon>Viridiplantae</taxon>
        <taxon>Streptophyta</taxon>
        <taxon>Embryophyta</taxon>
        <taxon>Tracheophyta</taxon>
        <taxon>Spermatophyta</taxon>
        <taxon>Magnoliopsida</taxon>
        <taxon>eudicotyledons</taxon>
        <taxon>Gunneridae</taxon>
        <taxon>Pentapetalae</taxon>
        <taxon>rosids</taxon>
        <taxon>fabids</taxon>
        <taxon>Fabales</taxon>
        <taxon>Fabaceae</taxon>
        <taxon>Papilionoideae</taxon>
        <taxon>50 kb inversion clade</taxon>
        <taxon>NPAAA clade</taxon>
        <taxon>indigoferoid/millettioid clade</taxon>
        <taxon>Phaseoleae</taxon>
        <taxon>Mucuna</taxon>
    </lineage>
</organism>
<dbReference type="CDD" id="cd09279">
    <property type="entry name" value="RNase_HI_like"/>
    <property type="match status" value="1"/>
</dbReference>
<dbReference type="PANTHER" id="PTHR48475">
    <property type="entry name" value="RIBONUCLEASE H"/>
    <property type="match status" value="1"/>
</dbReference>
<protein>
    <recommendedName>
        <fullName evidence="1">RNase H type-1 domain-containing protein</fullName>
    </recommendedName>
</protein>
<comment type="caution">
    <text evidence="2">The sequence shown here is derived from an EMBL/GenBank/DDBJ whole genome shotgun (WGS) entry which is preliminary data.</text>
</comment>
<sequence length="297" mass="33131">MKRQGGPTVHGQNHIVVPLYFKGGRDSHPNIWNSQERRKFRMDARVQGSLSALEGDVGNPPMLTRPYPGTPLYLYISVFDTAISSVLIQEREGEQRSVYFTNKVLQGAEKSGPFPVDGVVTIAPVFPKLQHNRSDRFVYTIGTTKTGSGRKDGRVERSVVRGPCEGTSASRLYNKINPEGPQVVDEGEWYLSVDGSSNQTRSGARMILEGPEGILIEASNNQVEYEALWVGMRLTAKSDSKLITGQMNDEYQARDPQSAKYQEWIVKLASTFEKFILVHVLRDQNERANLLAKLAST</sequence>
<gene>
    <name evidence="2" type="ORF">CR513_17147</name>
</gene>
<dbReference type="AlphaFoldDB" id="A0A371HAM7"/>
<reference evidence="2" key="1">
    <citation type="submission" date="2018-05" db="EMBL/GenBank/DDBJ databases">
        <title>Draft genome of Mucuna pruriens seed.</title>
        <authorList>
            <person name="Nnadi N.E."/>
            <person name="Vos R."/>
            <person name="Hasami M.H."/>
            <person name="Devisetty U.K."/>
            <person name="Aguiy J.C."/>
        </authorList>
    </citation>
    <scope>NUCLEOTIDE SEQUENCE [LARGE SCALE GENOMIC DNA]</scope>
    <source>
        <strain evidence="2">JCA_2017</strain>
    </source>
</reference>
<feature type="non-terminal residue" evidence="2">
    <location>
        <position position="1"/>
    </location>
</feature>
<dbReference type="EMBL" id="QJKJ01003144">
    <property type="protein sequence ID" value="RDX99753.1"/>
    <property type="molecule type" value="Genomic_DNA"/>
</dbReference>
<feature type="domain" description="RNase H type-1" evidence="1">
    <location>
        <begin position="193"/>
        <end position="295"/>
    </location>
</feature>
<dbReference type="InterPro" id="IPR012337">
    <property type="entry name" value="RNaseH-like_sf"/>
</dbReference>
<proteinExistence type="predicted"/>
<dbReference type="Proteomes" id="UP000257109">
    <property type="component" value="Unassembled WGS sequence"/>
</dbReference>
<dbReference type="SUPFAM" id="SSF56672">
    <property type="entry name" value="DNA/RNA polymerases"/>
    <property type="match status" value="1"/>
</dbReference>
<dbReference type="GO" id="GO:0003676">
    <property type="term" value="F:nucleic acid binding"/>
    <property type="evidence" value="ECO:0007669"/>
    <property type="project" value="InterPro"/>
</dbReference>
<dbReference type="Gene3D" id="3.30.420.10">
    <property type="entry name" value="Ribonuclease H-like superfamily/Ribonuclease H"/>
    <property type="match status" value="1"/>
</dbReference>
<accession>A0A371HAM7</accession>
<evidence type="ECO:0000259" key="1">
    <source>
        <dbReference type="Pfam" id="PF13456"/>
    </source>
</evidence>
<dbReference type="Pfam" id="PF13456">
    <property type="entry name" value="RVT_3"/>
    <property type="match status" value="1"/>
</dbReference>
<name>A0A371HAM7_MUCPR</name>
<dbReference type="PANTHER" id="PTHR48475:SF2">
    <property type="entry name" value="RIBONUCLEASE H"/>
    <property type="match status" value="1"/>
</dbReference>